<name>A0A093UR82_TALMA</name>
<comment type="caution">
    <text evidence="2">The sequence shown here is derived from an EMBL/GenBank/DDBJ whole genome shotgun (WGS) entry which is preliminary data.</text>
</comment>
<sequence>MARLLAVILSSLAIAAATPLTSDISKHLSVRQLPECAGYGSVCRLDLTNRVNGTQGEFYTQDGDFCSCPVGICSAVFVEDNNQRYDVSIHTSMQTFLCRLNTLTANLVRQKVYLAVATGGTSGIYPSTPKNANKPNRFSRNTLYKSQGDPFCGYKKHTIESFVQLLAGEIDRGCGENALFAQQFGYTAQEAQIKGNPGFAGLAEIEVSCV</sequence>
<feature type="chain" id="PRO_5001891988" evidence="1">
    <location>
        <begin position="18"/>
        <end position="210"/>
    </location>
</feature>
<organism evidence="2">
    <name type="scientific">Talaromyces marneffei PM1</name>
    <dbReference type="NCBI Taxonomy" id="1077442"/>
    <lineage>
        <taxon>Eukaryota</taxon>
        <taxon>Fungi</taxon>
        <taxon>Dikarya</taxon>
        <taxon>Ascomycota</taxon>
        <taxon>Pezizomycotina</taxon>
        <taxon>Eurotiomycetes</taxon>
        <taxon>Eurotiomycetidae</taxon>
        <taxon>Eurotiales</taxon>
        <taxon>Trichocomaceae</taxon>
        <taxon>Talaromyces</taxon>
        <taxon>Talaromyces sect. Talaromyces</taxon>
    </lineage>
</organism>
<dbReference type="AlphaFoldDB" id="A0A093UR82"/>
<proteinExistence type="predicted"/>
<evidence type="ECO:0000256" key="1">
    <source>
        <dbReference type="SAM" id="SignalP"/>
    </source>
</evidence>
<protein>
    <submittedName>
        <fullName evidence="2">Mediator of RNA polymerase II transcription subunit 10a</fullName>
    </submittedName>
</protein>
<dbReference type="EMBL" id="JPOX01000040">
    <property type="protein sequence ID" value="KFX42807.1"/>
    <property type="molecule type" value="Genomic_DNA"/>
</dbReference>
<feature type="signal peptide" evidence="1">
    <location>
        <begin position="1"/>
        <end position="17"/>
    </location>
</feature>
<gene>
    <name evidence="2" type="ORF">GQ26_0400050</name>
</gene>
<reference evidence="2" key="1">
    <citation type="journal article" date="2014" name="PLoS Genet.">
        <title>Signature Gene Expression Reveals Novel Clues to the Molecular Mechanisms of Dimorphic Transition in Penicillium marneffei.</title>
        <authorList>
            <person name="Yang E."/>
            <person name="Wang G."/>
            <person name="Cai J."/>
            <person name="Woo P.C."/>
            <person name="Lau S.K."/>
            <person name="Yuen K.-Y."/>
            <person name="Chow W.-N."/>
            <person name="Lin X."/>
        </authorList>
    </citation>
    <scope>NUCLEOTIDE SEQUENCE [LARGE SCALE GENOMIC DNA]</scope>
    <source>
        <strain evidence="2">PM1</strain>
    </source>
</reference>
<evidence type="ECO:0000313" key="2">
    <source>
        <dbReference type="EMBL" id="KFX42807.1"/>
    </source>
</evidence>
<accession>A0A093UR82</accession>
<dbReference type="HOGENOM" id="CLU_1310825_0_0_1"/>
<keyword evidence="1" id="KW-0732">Signal</keyword>